<evidence type="ECO:0000313" key="6">
    <source>
        <dbReference type="EMBL" id="TDR32890.1"/>
    </source>
</evidence>
<feature type="chain" id="PRO_5020293154" evidence="4">
    <location>
        <begin position="29"/>
        <end position="339"/>
    </location>
</feature>
<sequence length="339" mass="36338">MSSISRRSLMAAAAAAVLAPSFALPVWAQDLPKLEFLYSPYADYAPFFVAKELGFFEDFGVDVTLSPKGDTAETIQMLASGNIEAGAATWASSLFNALDRGATVAIIATSARMPSTVPSPSPFMVSQTAWDAGIRTVADLRGKRVGIPGPGGFGMFSVARALEKGGLTIEDVEPVFLPPPATAAAFANGGLEAGWSIEPFAGQLEKQGLGRRLVEDHTFGTELGLIAFNQDFVTANEDAVVRFMAAYLKAARLLDNGGWEDARILEVVAKYTGTEPDALRGIPYTVRSEDGAIDMASVREQEEFFRKRGALEYDGPVDIESVYRIDLLKRANDLLASKP</sequence>
<comment type="similarity">
    <text evidence="2">Belongs to the bacterial solute-binding protein SsuA/TauA family.</text>
</comment>
<gene>
    <name evidence="6" type="ORF">DES43_12520</name>
</gene>
<name>A0A4V6PY50_9HYPH</name>
<comment type="caution">
    <text evidence="6">The sequence shown here is derived from an EMBL/GenBank/DDBJ whole genome shotgun (WGS) entry which is preliminary data.</text>
</comment>
<evidence type="ECO:0000259" key="5">
    <source>
        <dbReference type="Pfam" id="PF09084"/>
    </source>
</evidence>
<dbReference type="InterPro" id="IPR015168">
    <property type="entry name" value="SsuA/THI5"/>
</dbReference>
<dbReference type="RefSeq" id="WP_133675830.1">
    <property type="nucleotide sequence ID" value="NZ_SNZF01000025.1"/>
</dbReference>
<evidence type="ECO:0000256" key="1">
    <source>
        <dbReference type="ARBA" id="ARBA00004418"/>
    </source>
</evidence>
<dbReference type="Pfam" id="PF09084">
    <property type="entry name" value="NMT1"/>
    <property type="match status" value="1"/>
</dbReference>
<reference evidence="6 7" key="1">
    <citation type="submission" date="2019-03" db="EMBL/GenBank/DDBJ databases">
        <title>Genomic Encyclopedia of Type Strains, Phase IV (KMG-IV): sequencing the most valuable type-strain genomes for metagenomic binning, comparative biology and taxonomic classification.</title>
        <authorList>
            <person name="Goeker M."/>
        </authorList>
    </citation>
    <scope>NUCLEOTIDE SEQUENCE [LARGE SCALE GENOMIC DNA]</scope>
    <source>
        <strain evidence="6 7">DSM 11603</strain>
    </source>
</reference>
<evidence type="ECO:0000256" key="3">
    <source>
        <dbReference type="ARBA" id="ARBA00022729"/>
    </source>
</evidence>
<dbReference type="PROSITE" id="PS51318">
    <property type="entry name" value="TAT"/>
    <property type="match status" value="1"/>
</dbReference>
<dbReference type="Proteomes" id="UP000294958">
    <property type="component" value="Unassembled WGS sequence"/>
</dbReference>
<dbReference type="GO" id="GO:0042597">
    <property type="term" value="C:periplasmic space"/>
    <property type="evidence" value="ECO:0007669"/>
    <property type="project" value="UniProtKB-SubCell"/>
</dbReference>
<evidence type="ECO:0000256" key="2">
    <source>
        <dbReference type="ARBA" id="ARBA00010742"/>
    </source>
</evidence>
<dbReference type="SUPFAM" id="SSF53850">
    <property type="entry name" value="Periplasmic binding protein-like II"/>
    <property type="match status" value="1"/>
</dbReference>
<keyword evidence="3 4" id="KW-0732">Signal</keyword>
<protein>
    <submittedName>
        <fullName evidence="6">ABC-type nitrate/sulfonate/bicarbonate transport system substrate-binding protein</fullName>
    </submittedName>
</protein>
<dbReference type="PANTHER" id="PTHR30024">
    <property type="entry name" value="ALIPHATIC SULFONATES-BINDING PROTEIN-RELATED"/>
    <property type="match status" value="1"/>
</dbReference>
<dbReference type="PANTHER" id="PTHR30024:SF47">
    <property type="entry name" value="TAURINE-BINDING PERIPLASMIC PROTEIN"/>
    <property type="match status" value="1"/>
</dbReference>
<dbReference type="Gene3D" id="3.40.190.10">
    <property type="entry name" value="Periplasmic binding protein-like II"/>
    <property type="match status" value="2"/>
</dbReference>
<evidence type="ECO:0000313" key="7">
    <source>
        <dbReference type="Proteomes" id="UP000294958"/>
    </source>
</evidence>
<dbReference type="OrthoDB" id="9815602at2"/>
<evidence type="ECO:0000256" key="4">
    <source>
        <dbReference type="SAM" id="SignalP"/>
    </source>
</evidence>
<comment type="subcellular location">
    <subcellularLocation>
        <location evidence="1">Periplasm</location>
    </subcellularLocation>
</comment>
<dbReference type="AlphaFoldDB" id="A0A4V6PY50"/>
<dbReference type="EMBL" id="SNZF01000025">
    <property type="protein sequence ID" value="TDR32890.1"/>
    <property type="molecule type" value="Genomic_DNA"/>
</dbReference>
<feature type="domain" description="SsuA/THI5-like" evidence="5">
    <location>
        <begin position="43"/>
        <end position="252"/>
    </location>
</feature>
<organism evidence="6 7">
    <name type="scientific">Aquamicrobium defluvii</name>
    <dbReference type="NCBI Taxonomy" id="69279"/>
    <lineage>
        <taxon>Bacteria</taxon>
        <taxon>Pseudomonadati</taxon>
        <taxon>Pseudomonadota</taxon>
        <taxon>Alphaproteobacteria</taxon>
        <taxon>Hyphomicrobiales</taxon>
        <taxon>Phyllobacteriaceae</taxon>
        <taxon>Aquamicrobium</taxon>
    </lineage>
</organism>
<accession>A0A4V6PY50</accession>
<dbReference type="InterPro" id="IPR006311">
    <property type="entry name" value="TAT_signal"/>
</dbReference>
<keyword evidence="7" id="KW-1185">Reference proteome</keyword>
<feature type="signal peptide" evidence="4">
    <location>
        <begin position="1"/>
        <end position="28"/>
    </location>
</feature>
<proteinExistence type="inferred from homology"/>